<reference evidence="1" key="1">
    <citation type="submission" date="2018-05" db="EMBL/GenBank/DDBJ databases">
        <authorList>
            <person name="Lanie J.A."/>
            <person name="Ng W.-L."/>
            <person name="Kazmierczak K.M."/>
            <person name="Andrzejewski T.M."/>
            <person name="Davidsen T.M."/>
            <person name="Wayne K.J."/>
            <person name="Tettelin H."/>
            <person name="Glass J.I."/>
            <person name="Rusch D."/>
            <person name="Podicherti R."/>
            <person name="Tsui H.-C.T."/>
            <person name="Winkler M.E."/>
        </authorList>
    </citation>
    <scope>NUCLEOTIDE SEQUENCE</scope>
</reference>
<dbReference type="EMBL" id="UINC01000100">
    <property type="protein sequence ID" value="SUZ49073.1"/>
    <property type="molecule type" value="Genomic_DNA"/>
</dbReference>
<name>A0A381N641_9ZZZZ</name>
<gene>
    <name evidence="1" type="ORF">METZ01_LOCUS1927</name>
</gene>
<dbReference type="AlphaFoldDB" id="A0A381N641"/>
<evidence type="ECO:0000313" key="1">
    <source>
        <dbReference type="EMBL" id="SUZ49073.1"/>
    </source>
</evidence>
<protein>
    <submittedName>
        <fullName evidence="1">Uncharacterized protein</fullName>
    </submittedName>
</protein>
<organism evidence="1">
    <name type="scientific">marine metagenome</name>
    <dbReference type="NCBI Taxonomy" id="408172"/>
    <lineage>
        <taxon>unclassified sequences</taxon>
        <taxon>metagenomes</taxon>
        <taxon>ecological metagenomes</taxon>
    </lineage>
</organism>
<sequence length="26" mass="3054">MTLEHRPDYHADLVGTIPLLNLYRSK</sequence>
<accession>A0A381N641</accession>
<proteinExistence type="predicted"/>